<sequence length="450" mass="51828">MVSDNVDPETLRAILEIQLEEIAERGQRSKGKGRQGAPPGDFDVALELLRVELSSFTILLKDNIMCQSMADAVWRDRAILEEVEREETRARQDRELAIQLSRGNKISISAEARTDTTSGHDQEAKGFEDEYVEKLAILFMKTPGSMEDDNTRTSGQPESSAWAQSRKRFNLPITTKTTECISCNDTYTITDVARCPCSHEYCRHCLATLFRTSMVDESLFPPRCCKKTIPLDQNRIFLPAALVGQFLAKKLELETPNRTYCHVPDCSAFIPPQFVQVDTATCVRCQRLTCTICKGAAHANECPQDEATQEVLRVAQENGWQRCYSCRRVVELGHGCNHMTCICRAEFCYECGLRWKTCRCEQWEEERLYVQAGEIVDRAARVPMDAARRERLVQREMRNQRRHHECVDHDWSTLYGEYSCQTCHDDLPQYIYECETCRILACRRCRYHRL</sequence>
<feature type="domain" description="SWIM-type" evidence="11">
    <location>
        <begin position="187"/>
        <end position="213"/>
    </location>
</feature>
<dbReference type="GO" id="GO:0008270">
    <property type="term" value="F:zinc ion binding"/>
    <property type="evidence" value="ECO:0007669"/>
    <property type="project" value="UniProtKB-KW"/>
</dbReference>
<dbReference type="AlphaFoldDB" id="A0AAN6RRE5"/>
<dbReference type="Gene3D" id="1.20.120.1750">
    <property type="match status" value="1"/>
</dbReference>
<dbReference type="SUPFAM" id="SSF57850">
    <property type="entry name" value="RING/U-box"/>
    <property type="match status" value="2"/>
</dbReference>
<dbReference type="PANTHER" id="PTHR11685">
    <property type="entry name" value="RBR FAMILY RING FINGER AND IBR DOMAIN-CONTAINING"/>
    <property type="match status" value="1"/>
</dbReference>
<keyword evidence="14" id="KW-1185">Reference proteome</keyword>
<dbReference type="InterPro" id="IPR007527">
    <property type="entry name" value="Znf_SWIM"/>
</dbReference>
<accession>A0AAN6RRE5</accession>
<reference evidence="13" key="2">
    <citation type="submission" date="2023-05" db="EMBL/GenBank/DDBJ databases">
        <authorList>
            <consortium name="Lawrence Berkeley National Laboratory"/>
            <person name="Steindorff A."/>
            <person name="Hensen N."/>
            <person name="Bonometti L."/>
            <person name="Westerberg I."/>
            <person name="Brannstrom I.O."/>
            <person name="Guillou S."/>
            <person name="Cros-Aarteil S."/>
            <person name="Calhoun S."/>
            <person name="Haridas S."/>
            <person name="Kuo A."/>
            <person name="Mondo S."/>
            <person name="Pangilinan J."/>
            <person name="Riley R."/>
            <person name="Labutti K."/>
            <person name="Andreopoulos B."/>
            <person name="Lipzen A."/>
            <person name="Chen C."/>
            <person name="Yanf M."/>
            <person name="Daum C."/>
            <person name="Ng V."/>
            <person name="Clum A."/>
            <person name="Ohm R."/>
            <person name="Martin F."/>
            <person name="Silar P."/>
            <person name="Natvig D."/>
            <person name="Lalanne C."/>
            <person name="Gautier V."/>
            <person name="Ament-Velasquez S.L."/>
            <person name="Kruys A."/>
            <person name="Hutchinson M.I."/>
            <person name="Powell A.J."/>
            <person name="Barry K."/>
            <person name="Miller A.N."/>
            <person name="Grigoriev I.V."/>
            <person name="Debuchy R."/>
            <person name="Gladieux P."/>
            <person name="Thoren M.H."/>
            <person name="Johannesson H."/>
        </authorList>
    </citation>
    <scope>NUCLEOTIDE SEQUENCE</scope>
    <source>
        <strain evidence="13">CBS 103.79</strain>
    </source>
</reference>
<proteinExistence type="predicted"/>
<dbReference type="PROSITE" id="PS50966">
    <property type="entry name" value="ZF_SWIM"/>
    <property type="match status" value="1"/>
</dbReference>
<evidence type="ECO:0000256" key="8">
    <source>
        <dbReference type="ARBA" id="ARBA00022833"/>
    </source>
</evidence>
<evidence type="ECO:0000256" key="2">
    <source>
        <dbReference type="ARBA" id="ARBA00012251"/>
    </source>
</evidence>
<dbReference type="InterPro" id="IPR044066">
    <property type="entry name" value="TRIAD_supradom"/>
</dbReference>
<evidence type="ECO:0000256" key="1">
    <source>
        <dbReference type="ARBA" id="ARBA00001798"/>
    </source>
</evidence>
<dbReference type="InterPro" id="IPR031127">
    <property type="entry name" value="E3_UB_ligase_RBR"/>
</dbReference>
<dbReference type="GO" id="GO:0016567">
    <property type="term" value="P:protein ubiquitination"/>
    <property type="evidence" value="ECO:0007669"/>
    <property type="project" value="InterPro"/>
</dbReference>
<organism evidence="13 14">
    <name type="scientific">Staphylotrichum tortipilum</name>
    <dbReference type="NCBI Taxonomy" id="2831512"/>
    <lineage>
        <taxon>Eukaryota</taxon>
        <taxon>Fungi</taxon>
        <taxon>Dikarya</taxon>
        <taxon>Ascomycota</taxon>
        <taxon>Pezizomycotina</taxon>
        <taxon>Sordariomycetes</taxon>
        <taxon>Sordariomycetidae</taxon>
        <taxon>Sordariales</taxon>
        <taxon>Chaetomiaceae</taxon>
        <taxon>Staphylotrichum</taxon>
    </lineage>
</organism>
<dbReference type="GO" id="GO:0061630">
    <property type="term" value="F:ubiquitin protein ligase activity"/>
    <property type="evidence" value="ECO:0007669"/>
    <property type="project" value="UniProtKB-EC"/>
</dbReference>
<feature type="region of interest" description="Disordered" evidence="10">
    <location>
        <begin position="144"/>
        <end position="163"/>
    </location>
</feature>
<dbReference type="CDD" id="cd22584">
    <property type="entry name" value="Rcat_RBR_unk"/>
    <property type="match status" value="1"/>
</dbReference>
<feature type="domain" description="RING-type" evidence="12">
    <location>
        <begin position="176"/>
        <end position="370"/>
    </location>
</feature>
<evidence type="ECO:0000313" key="13">
    <source>
        <dbReference type="EMBL" id="KAK3900034.1"/>
    </source>
</evidence>
<keyword evidence="4" id="KW-0479">Metal-binding</keyword>
<reference evidence="13" key="1">
    <citation type="journal article" date="2023" name="Mol. Phylogenet. Evol.">
        <title>Genome-scale phylogeny and comparative genomics of the fungal order Sordariales.</title>
        <authorList>
            <person name="Hensen N."/>
            <person name="Bonometti L."/>
            <person name="Westerberg I."/>
            <person name="Brannstrom I.O."/>
            <person name="Guillou S."/>
            <person name="Cros-Aarteil S."/>
            <person name="Calhoun S."/>
            <person name="Haridas S."/>
            <person name="Kuo A."/>
            <person name="Mondo S."/>
            <person name="Pangilinan J."/>
            <person name="Riley R."/>
            <person name="LaButti K."/>
            <person name="Andreopoulos B."/>
            <person name="Lipzen A."/>
            <person name="Chen C."/>
            <person name="Yan M."/>
            <person name="Daum C."/>
            <person name="Ng V."/>
            <person name="Clum A."/>
            <person name="Steindorff A."/>
            <person name="Ohm R.A."/>
            <person name="Martin F."/>
            <person name="Silar P."/>
            <person name="Natvig D.O."/>
            <person name="Lalanne C."/>
            <person name="Gautier V."/>
            <person name="Ament-Velasquez S.L."/>
            <person name="Kruys A."/>
            <person name="Hutchinson M.I."/>
            <person name="Powell A.J."/>
            <person name="Barry K."/>
            <person name="Miller A.N."/>
            <person name="Grigoriev I.V."/>
            <person name="Debuchy R."/>
            <person name="Gladieux P."/>
            <person name="Hiltunen Thoren M."/>
            <person name="Johannesson H."/>
        </authorList>
    </citation>
    <scope>NUCLEOTIDE SEQUENCE</scope>
    <source>
        <strain evidence="13">CBS 103.79</strain>
    </source>
</reference>
<dbReference type="Pfam" id="PF01485">
    <property type="entry name" value="IBR"/>
    <property type="match status" value="1"/>
</dbReference>
<gene>
    <name evidence="13" type="ORF">C8A05DRAFT_46040</name>
</gene>
<dbReference type="SMART" id="SM00647">
    <property type="entry name" value="IBR"/>
    <property type="match status" value="1"/>
</dbReference>
<dbReference type="PROSITE" id="PS00518">
    <property type="entry name" value="ZF_RING_1"/>
    <property type="match status" value="1"/>
</dbReference>
<dbReference type="PROSITE" id="PS51873">
    <property type="entry name" value="TRIAD"/>
    <property type="match status" value="1"/>
</dbReference>
<keyword evidence="6 9" id="KW-0863">Zinc-finger</keyword>
<dbReference type="CDD" id="cd20335">
    <property type="entry name" value="BRcat_RBR"/>
    <property type="match status" value="1"/>
</dbReference>
<evidence type="ECO:0000256" key="9">
    <source>
        <dbReference type="PROSITE-ProRule" id="PRU00325"/>
    </source>
</evidence>
<name>A0AAN6RRE5_9PEZI</name>
<protein>
    <recommendedName>
        <fullName evidence="2">RBR-type E3 ubiquitin transferase</fullName>
        <ecNumber evidence="2">2.3.2.31</ecNumber>
    </recommendedName>
</protein>
<evidence type="ECO:0000256" key="6">
    <source>
        <dbReference type="ARBA" id="ARBA00022771"/>
    </source>
</evidence>
<dbReference type="InterPro" id="IPR002867">
    <property type="entry name" value="IBR_dom"/>
</dbReference>
<dbReference type="InterPro" id="IPR017907">
    <property type="entry name" value="Znf_RING_CS"/>
</dbReference>
<dbReference type="EMBL" id="MU855712">
    <property type="protein sequence ID" value="KAK3900034.1"/>
    <property type="molecule type" value="Genomic_DNA"/>
</dbReference>
<evidence type="ECO:0000259" key="11">
    <source>
        <dbReference type="PROSITE" id="PS50966"/>
    </source>
</evidence>
<evidence type="ECO:0000256" key="5">
    <source>
        <dbReference type="ARBA" id="ARBA00022737"/>
    </source>
</evidence>
<dbReference type="Proteomes" id="UP001303889">
    <property type="component" value="Unassembled WGS sequence"/>
</dbReference>
<evidence type="ECO:0000256" key="3">
    <source>
        <dbReference type="ARBA" id="ARBA00022679"/>
    </source>
</evidence>
<keyword evidence="3" id="KW-0808">Transferase</keyword>
<evidence type="ECO:0000256" key="7">
    <source>
        <dbReference type="ARBA" id="ARBA00022786"/>
    </source>
</evidence>
<evidence type="ECO:0000256" key="10">
    <source>
        <dbReference type="SAM" id="MobiDB-lite"/>
    </source>
</evidence>
<comment type="caution">
    <text evidence="13">The sequence shown here is derived from an EMBL/GenBank/DDBJ whole genome shotgun (WGS) entry which is preliminary data.</text>
</comment>
<dbReference type="EC" id="2.3.2.31" evidence="2"/>
<feature type="compositionally biased region" description="Polar residues" evidence="10">
    <location>
        <begin position="152"/>
        <end position="163"/>
    </location>
</feature>
<evidence type="ECO:0000259" key="12">
    <source>
        <dbReference type="PROSITE" id="PS51873"/>
    </source>
</evidence>
<keyword evidence="7" id="KW-0833">Ubl conjugation pathway</keyword>
<comment type="catalytic activity">
    <reaction evidence="1">
        <text>[E2 ubiquitin-conjugating enzyme]-S-ubiquitinyl-L-cysteine + [acceptor protein]-L-lysine = [E2 ubiquitin-conjugating enzyme]-L-cysteine + [acceptor protein]-N(6)-ubiquitinyl-L-lysine.</text>
        <dbReference type="EC" id="2.3.2.31"/>
    </reaction>
</comment>
<evidence type="ECO:0000313" key="14">
    <source>
        <dbReference type="Proteomes" id="UP001303889"/>
    </source>
</evidence>
<keyword evidence="5" id="KW-0677">Repeat</keyword>
<keyword evidence="8" id="KW-0862">Zinc</keyword>
<evidence type="ECO:0000256" key="4">
    <source>
        <dbReference type="ARBA" id="ARBA00022723"/>
    </source>
</evidence>